<evidence type="ECO:0000256" key="7">
    <source>
        <dbReference type="ARBA" id="ARBA00022982"/>
    </source>
</evidence>
<protein>
    <submittedName>
        <fullName evidence="14">Dihydroorotate dehydrogenase electron transfer subunit</fullName>
    </submittedName>
</protein>
<feature type="binding site" evidence="12">
    <location>
        <position position="257"/>
    </location>
    <ligand>
        <name>[2Fe-2S] cluster</name>
        <dbReference type="ChEBI" id="CHEBI:190135"/>
    </ligand>
</feature>
<dbReference type="AlphaFoldDB" id="A0A9D1TQ35"/>
<dbReference type="SUPFAM" id="SSF52343">
    <property type="entry name" value="Ferredoxin reductase-like, C-terminal NADP-linked domain"/>
    <property type="match status" value="1"/>
</dbReference>
<comment type="cofactor">
    <cofactor evidence="10">
        <name>[2Fe-2S] cluster</name>
        <dbReference type="ChEBI" id="CHEBI:190135"/>
    </cofactor>
</comment>
<dbReference type="SUPFAM" id="SSF63380">
    <property type="entry name" value="Riboflavin synthase domain-like"/>
    <property type="match status" value="1"/>
</dbReference>
<evidence type="ECO:0000256" key="12">
    <source>
        <dbReference type="PIRSR" id="PIRSR006816-2"/>
    </source>
</evidence>
<dbReference type="PROSITE" id="PS51384">
    <property type="entry name" value="FAD_FR"/>
    <property type="match status" value="1"/>
</dbReference>
<evidence type="ECO:0000256" key="3">
    <source>
        <dbReference type="ARBA" id="ARBA00022630"/>
    </source>
</evidence>
<dbReference type="Pfam" id="PF10418">
    <property type="entry name" value="DHODB_Fe-S_bind"/>
    <property type="match status" value="1"/>
</dbReference>
<keyword evidence="4 12" id="KW-0001">2Fe-2S</keyword>
<reference evidence="14" key="1">
    <citation type="journal article" date="2021" name="PeerJ">
        <title>Extensive microbial diversity within the chicken gut microbiome revealed by metagenomics and culture.</title>
        <authorList>
            <person name="Gilroy R."/>
            <person name="Ravi A."/>
            <person name="Getino M."/>
            <person name="Pursley I."/>
            <person name="Horton D.L."/>
            <person name="Alikhan N.F."/>
            <person name="Baker D."/>
            <person name="Gharbi K."/>
            <person name="Hall N."/>
            <person name="Watson M."/>
            <person name="Adriaenssens E.M."/>
            <person name="Foster-Nyarko E."/>
            <person name="Jarju S."/>
            <person name="Secka A."/>
            <person name="Antonio M."/>
            <person name="Oren A."/>
            <person name="Chaudhuri R.R."/>
            <person name="La Ragione R."/>
            <person name="Hildebrand F."/>
            <person name="Pallen M.J."/>
        </authorList>
    </citation>
    <scope>NUCLEOTIDE SEQUENCE</scope>
    <source>
        <strain evidence="14">ChiHecec2B26-446</strain>
    </source>
</reference>
<evidence type="ECO:0000256" key="4">
    <source>
        <dbReference type="ARBA" id="ARBA00022714"/>
    </source>
</evidence>
<dbReference type="PIRSF" id="PIRSF006816">
    <property type="entry name" value="Cyc3_hyd_g"/>
    <property type="match status" value="1"/>
</dbReference>
<dbReference type="InterPro" id="IPR039261">
    <property type="entry name" value="FNR_nucleotide-bd"/>
</dbReference>
<evidence type="ECO:0000256" key="2">
    <source>
        <dbReference type="ARBA" id="ARBA00022448"/>
    </source>
</evidence>
<dbReference type="GO" id="GO:0016491">
    <property type="term" value="F:oxidoreductase activity"/>
    <property type="evidence" value="ECO:0007669"/>
    <property type="project" value="InterPro"/>
</dbReference>
<feature type="binding site" evidence="12">
    <location>
        <position position="233"/>
    </location>
    <ligand>
        <name>[2Fe-2S] cluster</name>
        <dbReference type="ChEBI" id="CHEBI:190135"/>
    </ligand>
</feature>
<dbReference type="InterPro" id="IPR017938">
    <property type="entry name" value="Riboflavin_synthase-like_b-brl"/>
</dbReference>
<dbReference type="Gene3D" id="2.10.240.10">
    <property type="entry name" value="Dihydroorotate dehydrogenase, electron transfer subunit"/>
    <property type="match status" value="1"/>
</dbReference>
<evidence type="ECO:0000313" key="14">
    <source>
        <dbReference type="EMBL" id="HIW01340.1"/>
    </source>
</evidence>
<evidence type="ECO:0000256" key="11">
    <source>
        <dbReference type="PIRSR" id="PIRSR006816-1"/>
    </source>
</evidence>
<evidence type="ECO:0000256" key="10">
    <source>
        <dbReference type="ARBA" id="ARBA00034078"/>
    </source>
</evidence>
<comment type="similarity">
    <text evidence="1">Belongs to the PyrK family.</text>
</comment>
<keyword evidence="3 11" id="KW-0285">Flavoprotein</keyword>
<keyword evidence="8 12" id="KW-0408">Iron</keyword>
<gene>
    <name evidence="14" type="ORF">H9894_09180</name>
</gene>
<dbReference type="Gene3D" id="3.40.50.80">
    <property type="entry name" value="Nucleotide-binding domain of ferredoxin-NADP reductase (FNR) module"/>
    <property type="match status" value="1"/>
</dbReference>
<feature type="binding site" evidence="11">
    <location>
        <begin position="83"/>
        <end position="84"/>
    </location>
    <ligand>
        <name>FAD</name>
        <dbReference type="ChEBI" id="CHEBI:57692"/>
    </ligand>
</feature>
<evidence type="ECO:0000256" key="6">
    <source>
        <dbReference type="ARBA" id="ARBA00022827"/>
    </source>
</evidence>
<evidence type="ECO:0000256" key="9">
    <source>
        <dbReference type="ARBA" id="ARBA00023014"/>
    </source>
</evidence>
<keyword evidence="5 12" id="KW-0479">Metal-binding</keyword>
<evidence type="ECO:0000259" key="13">
    <source>
        <dbReference type="PROSITE" id="PS51384"/>
    </source>
</evidence>
<proteinExistence type="inferred from homology"/>
<name>A0A9D1TQ35_9BACT</name>
<keyword evidence="6 11" id="KW-0274">FAD</keyword>
<feature type="binding site" evidence="12">
    <location>
        <position position="236"/>
    </location>
    <ligand>
        <name>[2Fe-2S] cluster</name>
        <dbReference type="ChEBI" id="CHEBI:190135"/>
    </ligand>
</feature>
<keyword evidence="9 12" id="KW-0411">Iron-sulfur</keyword>
<keyword evidence="7" id="KW-0249">Electron transport</keyword>
<comment type="caution">
    <text evidence="14">The sequence shown here is derived from an EMBL/GenBank/DDBJ whole genome shotgun (WGS) entry which is preliminary data.</text>
</comment>
<evidence type="ECO:0000256" key="8">
    <source>
        <dbReference type="ARBA" id="ARBA00023004"/>
    </source>
</evidence>
<dbReference type="PANTHER" id="PTHR43513">
    <property type="entry name" value="DIHYDROOROTATE DEHYDROGENASE B (NAD(+)), ELECTRON TRANSFER SUBUNIT"/>
    <property type="match status" value="1"/>
</dbReference>
<accession>A0A9D1TQ35</accession>
<keyword evidence="2" id="KW-0813">Transport</keyword>
<dbReference type="InterPro" id="IPR012165">
    <property type="entry name" value="Cyt_c3_hydrogenase_gsu"/>
</dbReference>
<dbReference type="GO" id="GO:0006221">
    <property type="term" value="P:pyrimidine nucleotide biosynthetic process"/>
    <property type="evidence" value="ECO:0007669"/>
    <property type="project" value="InterPro"/>
</dbReference>
<comment type="cofactor">
    <cofactor evidence="11">
        <name>FAD</name>
        <dbReference type="ChEBI" id="CHEBI:57692"/>
    </cofactor>
    <text evidence="11">Binds 1 FAD per subunit.</text>
</comment>
<dbReference type="Gene3D" id="2.40.30.10">
    <property type="entry name" value="Translation factors"/>
    <property type="match status" value="1"/>
</dbReference>
<sequence length="271" mass="30238">MVPTTDCCELTVLDLVPFGLADPVHRYFALRLSPPDWKEWKPGQFLMIRPQSFGLEMPWGRPLGICLIRPQHLICFFQVAGRGTEQMARLRPRDKVRVWGPLGNGFAVEPDTPTLLLAGGMGIVPFIGYVAEHPKAWNISMLFGHRDPLECYPVDSINEHIPVDTLRESVPGDLDNFIFTLQERIKEYASQKGLILACGPLPFLKTVQGFAKEYHARLQLSLENKMACGVGACLGCVVRTTDAWPDAAHRNAPVQCCTQGPVFWADQIELA</sequence>
<dbReference type="InterPro" id="IPR017927">
    <property type="entry name" value="FAD-bd_FR_type"/>
</dbReference>
<dbReference type="GO" id="GO:0050660">
    <property type="term" value="F:flavin adenine dinucleotide binding"/>
    <property type="evidence" value="ECO:0007669"/>
    <property type="project" value="InterPro"/>
</dbReference>
<dbReference type="InterPro" id="IPR037117">
    <property type="entry name" value="Dihydroorotate_DH_ele_sf"/>
</dbReference>
<comment type="cofactor">
    <cofactor evidence="12">
        <name>[2Fe-2S] cluster</name>
        <dbReference type="ChEBI" id="CHEBI:190135"/>
    </cofactor>
    <text evidence="12">Binds 1 [2Fe-2S] cluster per subunit.</text>
</comment>
<dbReference type="InterPro" id="IPR050353">
    <property type="entry name" value="PyrK_electron_transfer"/>
</dbReference>
<organism evidence="14 15">
    <name type="scientific">Candidatus Desulfovibrio intestinipullorum</name>
    <dbReference type="NCBI Taxonomy" id="2838536"/>
    <lineage>
        <taxon>Bacteria</taxon>
        <taxon>Pseudomonadati</taxon>
        <taxon>Thermodesulfobacteriota</taxon>
        <taxon>Desulfovibrionia</taxon>
        <taxon>Desulfovibrionales</taxon>
        <taxon>Desulfovibrionaceae</taxon>
        <taxon>Desulfovibrio</taxon>
    </lineage>
</organism>
<dbReference type="GO" id="GO:0051537">
    <property type="term" value="F:2 iron, 2 sulfur cluster binding"/>
    <property type="evidence" value="ECO:0007669"/>
    <property type="project" value="UniProtKB-KW"/>
</dbReference>
<dbReference type="GO" id="GO:0046872">
    <property type="term" value="F:metal ion binding"/>
    <property type="evidence" value="ECO:0007669"/>
    <property type="project" value="UniProtKB-KW"/>
</dbReference>
<dbReference type="PANTHER" id="PTHR43513:SF3">
    <property type="entry name" value="DIHYDROOROTATE DEHYDROGENASE B (NAD(+)), ELECTRON TRANSFER SUBUNIT-RELATED"/>
    <property type="match status" value="1"/>
</dbReference>
<evidence type="ECO:0000256" key="5">
    <source>
        <dbReference type="ARBA" id="ARBA00022723"/>
    </source>
</evidence>
<dbReference type="Proteomes" id="UP000886752">
    <property type="component" value="Unassembled WGS sequence"/>
</dbReference>
<dbReference type="EMBL" id="DXHV01000077">
    <property type="protein sequence ID" value="HIW01340.1"/>
    <property type="molecule type" value="Genomic_DNA"/>
</dbReference>
<feature type="binding site" evidence="12">
    <location>
        <position position="228"/>
    </location>
    <ligand>
        <name>[2Fe-2S] cluster</name>
        <dbReference type="ChEBI" id="CHEBI:190135"/>
    </ligand>
</feature>
<feature type="domain" description="FAD-binding FR-type" evidence="13">
    <location>
        <begin position="5"/>
        <end position="108"/>
    </location>
</feature>
<evidence type="ECO:0000313" key="15">
    <source>
        <dbReference type="Proteomes" id="UP000886752"/>
    </source>
</evidence>
<dbReference type="InterPro" id="IPR019480">
    <property type="entry name" value="Dihydroorotate_DH_Fe-S-bd"/>
</dbReference>
<reference evidence="14" key="2">
    <citation type="submission" date="2021-04" db="EMBL/GenBank/DDBJ databases">
        <authorList>
            <person name="Gilroy R."/>
        </authorList>
    </citation>
    <scope>NUCLEOTIDE SEQUENCE</scope>
    <source>
        <strain evidence="14">ChiHecec2B26-446</strain>
    </source>
</reference>
<evidence type="ECO:0000256" key="1">
    <source>
        <dbReference type="ARBA" id="ARBA00006422"/>
    </source>
</evidence>